<evidence type="ECO:0000313" key="1">
    <source>
        <dbReference type="EMBL" id="KAH3856045.1"/>
    </source>
</evidence>
<reference evidence="1" key="1">
    <citation type="journal article" date="2019" name="bioRxiv">
        <title>The Genome of the Zebra Mussel, Dreissena polymorpha: A Resource for Invasive Species Research.</title>
        <authorList>
            <person name="McCartney M.A."/>
            <person name="Auch B."/>
            <person name="Kono T."/>
            <person name="Mallez S."/>
            <person name="Zhang Y."/>
            <person name="Obille A."/>
            <person name="Becker A."/>
            <person name="Abrahante J.E."/>
            <person name="Garbe J."/>
            <person name="Badalamenti J.P."/>
            <person name="Herman A."/>
            <person name="Mangelson H."/>
            <person name="Liachko I."/>
            <person name="Sullivan S."/>
            <person name="Sone E.D."/>
            <person name="Koren S."/>
            <person name="Silverstein K.A.T."/>
            <person name="Beckman K.B."/>
            <person name="Gohl D.M."/>
        </authorList>
    </citation>
    <scope>NUCLEOTIDE SEQUENCE</scope>
    <source>
        <strain evidence="1">Duluth1</strain>
        <tissue evidence="1">Whole animal</tissue>
    </source>
</reference>
<keyword evidence="2" id="KW-1185">Reference proteome</keyword>
<evidence type="ECO:0000313" key="2">
    <source>
        <dbReference type="Proteomes" id="UP000828390"/>
    </source>
</evidence>
<organism evidence="1 2">
    <name type="scientific">Dreissena polymorpha</name>
    <name type="common">Zebra mussel</name>
    <name type="synonym">Mytilus polymorpha</name>
    <dbReference type="NCBI Taxonomy" id="45954"/>
    <lineage>
        <taxon>Eukaryota</taxon>
        <taxon>Metazoa</taxon>
        <taxon>Spiralia</taxon>
        <taxon>Lophotrochozoa</taxon>
        <taxon>Mollusca</taxon>
        <taxon>Bivalvia</taxon>
        <taxon>Autobranchia</taxon>
        <taxon>Heteroconchia</taxon>
        <taxon>Euheterodonta</taxon>
        <taxon>Imparidentia</taxon>
        <taxon>Neoheterodontei</taxon>
        <taxon>Myida</taxon>
        <taxon>Dreissenoidea</taxon>
        <taxon>Dreissenidae</taxon>
        <taxon>Dreissena</taxon>
    </lineage>
</organism>
<dbReference type="AlphaFoldDB" id="A0A9D4LDE3"/>
<reference evidence="1" key="2">
    <citation type="submission" date="2020-11" db="EMBL/GenBank/DDBJ databases">
        <authorList>
            <person name="McCartney M.A."/>
            <person name="Auch B."/>
            <person name="Kono T."/>
            <person name="Mallez S."/>
            <person name="Becker A."/>
            <person name="Gohl D.M."/>
            <person name="Silverstein K.A.T."/>
            <person name="Koren S."/>
            <person name="Bechman K.B."/>
            <person name="Herman A."/>
            <person name="Abrahante J.E."/>
            <person name="Garbe J."/>
        </authorList>
    </citation>
    <scope>NUCLEOTIDE SEQUENCE</scope>
    <source>
        <strain evidence="1">Duluth1</strain>
        <tissue evidence="1">Whole animal</tissue>
    </source>
</reference>
<comment type="caution">
    <text evidence="1">The sequence shown here is derived from an EMBL/GenBank/DDBJ whole genome shotgun (WGS) entry which is preliminary data.</text>
</comment>
<sequence>MDMFSGTVKIVVPDGMVVGVSPDNFQSVAWTYKVLCSIEVTTNIDLIQKLCNKLLWCTGYGVW</sequence>
<dbReference type="Proteomes" id="UP000828390">
    <property type="component" value="Unassembled WGS sequence"/>
</dbReference>
<proteinExistence type="predicted"/>
<name>A0A9D4LDE3_DREPO</name>
<protein>
    <submittedName>
        <fullName evidence="1">Uncharacterized protein</fullName>
    </submittedName>
</protein>
<accession>A0A9D4LDE3</accession>
<gene>
    <name evidence="1" type="ORF">DPMN_098625</name>
</gene>
<dbReference type="EMBL" id="JAIWYP010000003">
    <property type="protein sequence ID" value="KAH3856045.1"/>
    <property type="molecule type" value="Genomic_DNA"/>
</dbReference>